<proteinExistence type="predicted"/>
<evidence type="ECO:0000256" key="2">
    <source>
        <dbReference type="ARBA" id="ARBA00022603"/>
    </source>
</evidence>
<reference evidence="7" key="1">
    <citation type="submission" date="2019-11" db="EMBL/GenBank/DDBJ databases">
        <authorList>
            <person name="Feng L."/>
        </authorList>
    </citation>
    <scope>NUCLEOTIDE SEQUENCE</scope>
    <source>
        <strain evidence="7">CUreolyticusLFYP111</strain>
    </source>
</reference>
<dbReference type="RefSeq" id="WP_156847289.1">
    <property type="nucleotide sequence ID" value="NZ_CACRSK010000002.1"/>
</dbReference>
<dbReference type="InterPro" id="IPR029063">
    <property type="entry name" value="SAM-dependent_MTases_sf"/>
</dbReference>
<evidence type="ECO:0000259" key="6">
    <source>
        <dbReference type="Pfam" id="PF07669"/>
    </source>
</evidence>
<keyword evidence="3" id="KW-0808">Transferase</keyword>
<accession>A0A6N2SLC9</accession>
<dbReference type="GO" id="GO:0032259">
    <property type="term" value="P:methylation"/>
    <property type="evidence" value="ECO:0007669"/>
    <property type="project" value="UniProtKB-KW"/>
</dbReference>
<evidence type="ECO:0000256" key="5">
    <source>
        <dbReference type="ARBA" id="ARBA00047942"/>
    </source>
</evidence>
<dbReference type="InterPro" id="IPR011639">
    <property type="entry name" value="MethylTrfase_TaqI-like_dom"/>
</dbReference>
<dbReference type="Pfam" id="PF07669">
    <property type="entry name" value="Eco57I"/>
    <property type="match status" value="1"/>
</dbReference>
<dbReference type="GO" id="GO:0009007">
    <property type="term" value="F:site-specific DNA-methyltransferase (adenine-specific) activity"/>
    <property type="evidence" value="ECO:0007669"/>
    <property type="project" value="UniProtKB-EC"/>
</dbReference>
<dbReference type="InterPro" id="IPR050953">
    <property type="entry name" value="N4_N6_ade-DNA_methylase"/>
</dbReference>
<evidence type="ECO:0000313" key="7">
    <source>
        <dbReference type="EMBL" id="VYS92891.1"/>
    </source>
</evidence>
<gene>
    <name evidence="7" type="ORF">CULFYP111_00921</name>
</gene>
<evidence type="ECO:0000256" key="4">
    <source>
        <dbReference type="ARBA" id="ARBA00022691"/>
    </source>
</evidence>
<dbReference type="PRINTS" id="PR00507">
    <property type="entry name" value="N12N6MTFRASE"/>
</dbReference>
<dbReference type="EMBL" id="CACRSK010000002">
    <property type="protein sequence ID" value="VYS92891.1"/>
    <property type="molecule type" value="Genomic_DNA"/>
</dbReference>
<feature type="domain" description="Type II methyltransferase M.TaqI-like" evidence="6">
    <location>
        <begin position="460"/>
        <end position="733"/>
    </location>
</feature>
<dbReference type="SUPFAM" id="SSF53335">
    <property type="entry name" value="S-adenosyl-L-methionine-dependent methyltransferases"/>
    <property type="match status" value="1"/>
</dbReference>
<dbReference type="Gene3D" id="3.40.50.150">
    <property type="entry name" value="Vaccinia Virus protein VP39"/>
    <property type="match status" value="1"/>
</dbReference>
<evidence type="ECO:0000256" key="3">
    <source>
        <dbReference type="ARBA" id="ARBA00022679"/>
    </source>
</evidence>
<keyword evidence="2" id="KW-0489">Methyltransferase</keyword>
<keyword evidence="4" id="KW-0949">S-adenosyl-L-methionine</keyword>
<dbReference type="PANTHER" id="PTHR33841">
    <property type="entry name" value="DNA METHYLTRANSFERASE YEEA-RELATED"/>
    <property type="match status" value="1"/>
</dbReference>
<organism evidence="7">
    <name type="scientific">Campylobacter ureolyticus</name>
    <dbReference type="NCBI Taxonomy" id="827"/>
    <lineage>
        <taxon>Bacteria</taxon>
        <taxon>Pseudomonadati</taxon>
        <taxon>Campylobacterota</taxon>
        <taxon>Epsilonproteobacteria</taxon>
        <taxon>Campylobacterales</taxon>
        <taxon>Campylobacteraceae</taxon>
        <taxon>Campylobacter</taxon>
    </lineage>
</organism>
<name>A0A6N2SLC9_9BACT</name>
<dbReference type="PANTHER" id="PTHR33841:SF4">
    <property type="entry name" value="RESTRICTION MODIFICATION SYSTEM DNA SPECIFICITY DOMAIN"/>
    <property type="match status" value="1"/>
</dbReference>
<dbReference type="GO" id="GO:0006304">
    <property type="term" value="P:DNA modification"/>
    <property type="evidence" value="ECO:0007669"/>
    <property type="project" value="InterPro"/>
</dbReference>
<evidence type="ECO:0000256" key="1">
    <source>
        <dbReference type="ARBA" id="ARBA00011900"/>
    </source>
</evidence>
<dbReference type="AlphaFoldDB" id="A0A6N2SLC9"/>
<dbReference type="EC" id="2.1.1.72" evidence="1"/>
<protein>
    <recommendedName>
        <fullName evidence="1">site-specific DNA-methyltransferase (adenine-specific)</fullName>
        <ecNumber evidence="1">2.1.1.72</ecNumber>
    </recommendedName>
</protein>
<sequence>MYDFSSISKDKTKQKIYDDFLINICSNNSPLNQNGSETDLGSIFENETNKLLRDLGFIGSGYEVFNHENKNISGKTDFQYGNTIIEYKKYNLLGTKLSSKKPNISKEQNQIQDYLKDPKFSGFKMYGFLFDGTYIYIYIKDENDTITYDATNSGKLTRKNLDILIKTLFGSGIIAISPTNLKRDFGIVSATTNQILDNDEVRNLAKYLFIILKDESRLNPRTLLLYSEWEKLFRLAENDNGQHQDIIDRREIFSKIFDEIIEKDSEYKAFFALHTALSIIIKLLLVRIVNDMPKIISPLDLDNLYKTSSLKQIQEFFTKIEQGNYFSKIGIINLTDNDFFAWYIKESFTTELKEIMQRLIFKICAYENIYIAKNTAMLDIFKELYLNFIPKVVRHSFGEYYTPYWLAERTLLSATNGGKNLKGKSFIDPNCGSGTFLSVFFNYKHKGLKNRIDFKEYVKDIVGVDINPIAVLMARANVLISGLKKCSFNLNEKYEIPVYLADSLYVPNLIEIDGMPCFDYELYTTGLQRAFDINSIKITLPKEMVLMSNFMDIINEVEKYIIKLDEKGALKVFENAYSPIKQSKKLQKATKENIKNLIKFEKKKLNSIWLKIFSNYFRVASYDKFDYIIGNPAWVQWSVLPENYRENIKKNMRIDGLFSSDRNVGGNNLNICALIANKCCERWLDDDGTFCFLMPKSILFNKSFEGFRNLKINGNEQLYFNEFIDFSNGGEIFDNVGQAFCAFKISKKALRSKTIVPFIDYVKKPNLATPTHNDEWQIAKNNFETIKKQAIALDTEFSNNFLVVDNIKRARHLQSFIGKCEYQFRKGVSVPYQMRVEFKELKGDKIGIFYPYTKFGGRVGADKSKEIELELEFIKPFVTAPMLTDSGLEWKNSYVICPYLNGSKKPLPRNELRELAPYIYLYLDNIDDKLGNGSKFNARVQNFDESYGILRIGSYTWGKEFVCIRDNTRLAPCHINTITTDWGVKITPLFDNHISFISEVTDDNKSKYIRKMEARYILKKLKDSAVNEIITSSQDSRSISSRLPIKIPRYKK</sequence>
<comment type="catalytic activity">
    <reaction evidence="5">
        <text>a 2'-deoxyadenosine in DNA + S-adenosyl-L-methionine = an N(6)-methyl-2'-deoxyadenosine in DNA + S-adenosyl-L-homocysteine + H(+)</text>
        <dbReference type="Rhea" id="RHEA:15197"/>
        <dbReference type="Rhea" id="RHEA-COMP:12418"/>
        <dbReference type="Rhea" id="RHEA-COMP:12419"/>
        <dbReference type="ChEBI" id="CHEBI:15378"/>
        <dbReference type="ChEBI" id="CHEBI:57856"/>
        <dbReference type="ChEBI" id="CHEBI:59789"/>
        <dbReference type="ChEBI" id="CHEBI:90615"/>
        <dbReference type="ChEBI" id="CHEBI:90616"/>
        <dbReference type="EC" id="2.1.1.72"/>
    </reaction>
</comment>